<evidence type="ECO:0000313" key="2">
    <source>
        <dbReference type="EMBL" id="PWW45072.1"/>
    </source>
</evidence>
<gene>
    <name evidence="2" type="ORF">DET56_101272</name>
</gene>
<reference evidence="2 3" key="1">
    <citation type="submission" date="2018-05" db="EMBL/GenBank/DDBJ databases">
        <title>Freshwater and sediment microbial communities from various areas in North America, analyzing microbe dynamics in response to fracking.</title>
        <authorList>
            <person name="Lamendella R."/>
        </authorList>
    </citation>
    <scope>NUCLEOTIDE SEQUENCE [LARGE SCALE GENOMIC DNA]</scope>
    <source>
        <strain evidence="2 3">DB-3</strain>
    </source>
</reference>
<evidence type="ECO:0000313" key="3">
    <source>
        <dbReference type="Proteomes" id="UP000247078"/>
    </source>
</evidence>
<sequence length="172" mass="19034">MRIPKLVKAVLLSTALFTMAAPAYADYAYTPLSNKITATFKVNAPAEPTYVLKWLDSSNHELETLPLQTVNSGDSMDLKLRATVNQDFKDIRYYFKIKRTDGTTITDSDIILAQYGDSGVVTLSGNTDGELYLSYSKRFVTVTSPSMDSKFKVTFNAAGQYQINVVAVSMND</sequence>
<keyword evidence="1" id="KW-0732">Signal</keyword>
<accession>A0A855Y407</accession>
<protein>
    <submittedName>
        <fullName evidence="2">Uncharacterized protein</fullName>
    </submittedName>
</protein>
<organism evidence="2 3">
    <name type="scientific">Paenibacillus pabuli</name>
    <dbReference type="NCBI Taxonomy" id="1472"/>
    <lineage>
        <taxon>Bacteria</taxon>
        <taxon>Bacillati</taxon>
        <taxon>Bacillota</taxon>
        <taxon>Bacilli</taxon>
        <taxon>Bacillales</taxon>
        <taxon>Paenibacillaceae</taxon>
        <taxon>Paenibacillus</taxon>
    </lineage>
</organism>
<feature type="chain" id="PRO_5032349884" evidence="1">
    <location>
        <begin position="26"/>
        <end position="172"/>
    </location>
</feature>
<dbReference type="EMBL" id="QGTZ01000001">
    <property type="protein sequence ID" value="PWW45072.1"/>
    <property type="molecule type" value="Genomic_DNA"/>
</dbReference>
<comment type="caution">
    <text evidence="2">The sequence shown here is derived from an EMBL/GenBank/DDBJ whole genome shotgun (WGS) entry which is preliminary data.</text>
</comment>
<evidence type="ECO:0000256" key="1">
    <source>
        <dbReference type="SAM" id="SignalP"/>
    </source>
</evidence>
<dbReference type="AlphaFoldDB" id="A0A855Y407"/>
<proteinExistence type="predicted"/>
<feature type="signal peptide" evidence="1">
    <location>
        <begin position="1"/>
        <end position="25"/>
    </location>
</feature>
<dbReference type="RefSeq" id="WP_109997924.1">
    <property type="nucleotide sequence ID" value="NZ_QGTZ01000001.1"/>
</dbReference>
<name>A0A855Y407_9BACL</name>
<dbReference type="Proteomes" id="UP000247078">
    <property type="component" value="Unassembled WGS sequence"/>
</dbReference>